<evidence type="ECO:0000313" key="1">
    <source>
        <dbReference type="EMBL" id="ADO98583.1"/>
    </source>
</evidence>
<dbReference type="KEGG" id="vg:10327825"/>
<dbReference type="GeneID" id="10327825"/>
<accession>E3SM85</accession>
<name>E3SM85_9CAUD</name>
<gene>
    <name evidence="1" type="ORF">PRSM4_200</name>
</gene>
<evidence type="ECO:0000313" key="2">
    <source>
        <dbReference type="Proteomes" id="UP000006528"/>
    </source>
</evidence>
<dbReference type="Proteomes" id="UP000006528">
    <property type="component" value="Segment"/>
</dbReference>
<protein>
    <submittedName>
        <fullName evidence="1">Uncharacterized protein</fullName>
    </submittedName>
</protein>
<proteinExistence type="predicted"/>
<dbReference type="EMBL" id="GU071099">
    <property type="protein sequence ID" value="ADO98583.1"/>
    <property type="molecule type" value="Genomic_DNA"/>
</dbReference>
<dbReference type="RefSeq" id="YP_004323328.1">
    <property type="nucleotide sequence ID" value="NC_015283.1"/>
</dbReference>
<organism evidence="1 2">
    <name type="scientific">Prochlorococcus phage P-RSM4</name>
    <dbReference type="NCBI Taxonomy" id="444862"/>
    <lineage>
        <taxon>Viruses</taxon>
        <taxon>Duplodnaviria</taxon>
        <taxon>Heunggongvirae</taxon>
        <taxon>Uroviricota</taxon>
        <taxon>Caudoviricetes</taxon>
        <taxon>Pantevenvirales</taxon>
        <taxon>Kyanoviridae</taxon>
        <taxon>Thaumasvirus</taxon>
        <taxon>Thaumasvirus stim4</taxon>
    </lineage>
</organism>
<reference evidence="1 2" key="1">
    <citation type="journal article" date="2010" name="Environ. Microbiol.">
        <title>Genomic analysis of oceanic cyanobacterial myoviruses compared with T4-like myoviruses from diverse hosts and environments.</title>
        <authorList>
            <person name="Sullivan M.B."/>
            <person name="Huang K.H."/>
            <person name="Ignacio-Espinoza J.C."/>
            <person name="Berlin A.M."/>
            <person name="Kelly L."/>
            <person name="Weigele P.R."/>
            <person name="DeFrancesco A.S."/>
            <person name="Kern S.E."/>
            <person name="Thompson L.R."/>
            <person name="Young S."/>
            <person name="Yandava C."/>
            <person name="Fu R."/>
            <person name="Krastins B."/>
            <person name="Chase M."/>
            <person name="Sarracino D."/>
            <person name="Osburne M.S."/>
            <person name="Henn M.R."/>
            <person name="Chisholm S.W."/>
        </authorList>
    </citation>
    <scope>NUCLEOTIDE SEQUENCE [LARGE SCALE GENOMIC DNA]</scope>
    <source>
        <strain evidence="1">9303-10a</strain>
    </source>
</reference>
<sequence>MRTYSLLVLTDLSRSRTGRTTLGVPIAVTPKNVRIKHEVTSSLRRVVSFLSAITAV</sequence>